<name>A0A5D2NAW8_GOSTO</name>
<organism evidence="2 3">
    <name type="scientific">Gossypium tomentosum</name>
    <name type="common">Hawaiian cotton</name>
    <name type="synonym">Gossypium sandvicense</name>
    <dbReference type="NCBI Taxonomy" id="34277"/>
    <lineage>
        <taxon>Eukaryota</taxon>
        <taxon>Viridiplantae</taxon>
        <taxon>Streptophyta</taxon>
        <taxon>Embryophyta</taxon>
        <taxon>Tracheophyta</taxon>
        <taxon>Spermatophyta</taxon>
        <taxon>Magnoliopsida</taxon>
        <taxon>eudicotyledons</taxon>
        <taxon>Gunneridae</taxon>
        <taxon>Pentapetalae</taxon>
        <taxon>rosids</taxon>
        <taxon>malvids</taxon>
        <taxon>Malvales</taxon>
        <taxon>Malvaceae</taxon>
        <taxon>Malvoideae</taxon>
        <taxon>Gossypium</taxon>
    </lineage>
</organism>
<keyword evidence="3" id="KW-1185">Reference proteome</keyword>
<evidence type="ECO:0000313" key="3">
    <source>
        <dbReference type="Proteomes" id="UP000322667"/>
    </source>
</evidence>
<evidence type="ECO:0000256" key="1">
    <source>
        <dbReference type="SAM" id="Phobius"/>
    </source>
</evidence>
<gene>
    <name evidence="2" type="ORF">ES332_A11G182900v1</name>
</gene>
<reference evidence="2 3" key="1">
    <citation type="submission" date="2019-07" db="EMBL/GenBank/DDBJ databases">
        <title>WGS assembly of Gossypium tomentosum.</title>
        <authorList>
            <person name="Chen Z.J."/>
            <person name="Sreedasyam A."/>
            <person name="Ando A."/>
            <person name="Song Q."/>
            <person name="De L."/>
            <person name="Hulse-Kemp A."/>
            <person name="Ding M."/>
            <person name="Ye W."/>
            <person name="Kirkbride R."/>
            <person name="Jenkins J."/>
            <person name="Plott C."/>
            <person name="Lovell J."/>
            <person name="Lin Y.-M."/>
            <person name="Vaughn R."/>
            <person name="Liu B."/>
            <person name="Li W."/>
            <person name="Simpson S."/>
            <person name="Scheffler B."/>
            <person name="Saski C."/>
            <person name="Grover C."/>
            <person name="Hu G."/>
            <person name="Conover J."/>
            <person name="Carlson J."/>
            <person name="Shu S."/>
            <person name="Boston L."/>
            <person name="Williams M."/>
            <person name="Peterson D."/>
            <person name="Mcgee K."/>
            <person name="Jones D."/>
            <person name="Wendel J."/>
            <person name="Stelly D."/>
            <person name="Grimwood J."/>
            <person name="Schmutz J."/>
        </authorList>
    </citation>
    <scope>NUCLEOTIDE SEQUENCE [LARGE SCALE GENOMIC DNA]</scope>
    <source>
        <strain evidence="2">7179.01</strain>
    </source>
</reference>
<keyword evidence="1" id="KW-1133">Transmembrane helix</keyword>
<protein>
    <submittedName>
        <fullName evidence="2">Uncharacterized protein</fullName>
    </submittedName>
</protein>
<keyword evidence="1" id="KW-0472">Membrane</keyword>
<accession>A0A5D2NAW8</accession>
<proteinExistence type="predicted"/>
<dbReference type="Proteomes" id="UP000322667">
    <property type="component" value="Chromosome A11"/>
</dbReference>
<feature type="transmembrane region" description="Helical" evidence="1">
    <location>
        <begin position="36"/>
        <end position="55"/>
    </location>
</feature>
<dbReference type="EMBL" id="CM017620">
    <property type="protein sequence ID" value="TYI01167.1"/>
    <property type="molecule type" value="Genomic_DNA"/>
</dbReference>
<sequence>MGEPVSFAIVSSFSISIDARYQQWCSEHDPNTDNETLIYLLVMGFAYIVGGYAFLTRYHLHCLWDT</sequence>
<dbReference type="AlphaFoldDB" id="A0A5D2NAW8"/>
<evidence type="ECO:0000313" key="2">
    <source>
        <dbReference type="EMBL" id="TYI01167.1"/>
    </source>
</evidence>
<keyword evidence="1" id="KW-0812">Transmembrane</keyword>